<accession>A0A9P9J332</accession>
<keyword evidence="2" id="KW-0732">Signal</keyword>
<dbReference type="AlphaFoldDB" id="A0A9P9J332"/>
<dbReference type="OrthoDB" id="5152093at2759"/>
<evidence type="ECO:0000313" key="3">
    <source>
        <dbReference type="EMBL" id="KAH7147062.1"/>
    </source>
</evidence>
<feature type="signal peptide" evidence="2">
    <location>
        <begin position="1"/>
        <end position="16"/>
    </location>
</feature>
<evidence type="ECO:0000256" key="1">
    <source>
        <dbReference type="SAM" id="MobiDB-lite"/>
    </source>
</evidence>
<dbReference type="EMBL" id="JAGMUU010000008">
    <property type="protein sequence ID" value="KAH7147062.1"/>
    <property type="molecule type" value="Genomic_DNA"/>
</dbReference>
<keyword evidence="4" id="KW-1185">Reference proteome</keyword>
<name>A0A9P9J332_9HYPO</name>
<dbReference type="Proteomes" id="UP000717696">
    <property type="component" value="Unassembled WGS sequence"/>
</dbReference>
<feature type="compositionally biased region" description="Low complexity" evidence="1">
    <location>
        <begin position="276"/>
        <end position="305"/>
    </location>
</feature>
<comment type="caution">
    <text evidence="3">The sequence shown here is derived from an EMBL/GenBank/DDBJ whole genome shotgun (WGS) entry which is preliminary data.</text>
</comment>
<reference evidence="3" key="1">
    <citation type="journal article" date="2021" name="Nat. Commun.">
        <title>Genetic determinants of endophytism in the Arabidopsis root mycobiome.</title>
        <authorList>
            <person name="Mesny F."/>
            <person name="Miyauchi S."/>
            <person name="Thiergart T."/>
            <person name="Pickel B."/>
            <person name="Atanasova L."/>
            <person name="Karlsson M."/>
            <person name="Huettel B."/>
            <person name="Barry K.W."/>
            <person name="Haridas S."/>
            <person name="Chen C."/>
            <person name="Bauer D."/>
            <person name="Andreopoulos W."/>
            <person name="Pangilinan J."/>
            <person name="LaButti K."/>
            <person name="Riley R."/>
            <person name="Lipzen A."/>
            <person name="Clum A."/>
            <person name="Drula E."/>
            <person name="Henrissat B."/>
            <person name="Kohler A."/>
            <person name="Grigoriev I.V."/>
            <person name="Martin F.M."/>
            <person name="Hacquard S."/>
        </authorList>
    </citation>
    <scope>NUCLEOTIDE SEQUENCE</scope>
    <source>
        <strain evidence="3">MPI-CAGE-AT-0021</strain>
    </source>
</reference>
<sequence>MRSSTFLSALVGVATASSPVKFNSFKAGQKGLLLPGAGSQALNLAATNTCDIGETACRGGCMPLTGECCSTNTGYCDIGFYCMAEGCCEDGSVCTGSSSGCSDGYEICGDYCMPEGSVCCDTFFCDAGETCTSDGYCYSSDNSSGSCYSFQEECGDGCMPEGSVCCTTGYCYAGETCNNDGTCSLGGSGGDDDDSSGGSCYSYQEACGDGCMPEGSVCCDNGKYCLSGQTCVGDGTCTYGDDDSSVSSYSFIFTTASSVTVSSVTIASSSFTSASATAVSGDDSSSDSSSSDSSSSSSSSSNDGDNGAGIVGVPYAMLGLVGLIPLVL</sequence>
<evidence type="ECO:0000313" key="4">
    <source>
        <dbReference type="Proteomes" id="UP000717696"/>
    </source>
</evidence>
<evidence type="ECO:0000256" key="2">
    <source>
        <dbReference type="SAM" id="SignalP"/>
    </source>
</evidence>
<protein>
    <submittedName>
        <fullName evidence="3">Uncharacterized protein</fullName>
    </submittedName>
</protein>
<feature type="chain" id="PRO_5040352823" evidence="2">
    <location>
        <begin position="17"/>
        <end position="328"/>
    </location>
</feature>
<proteinExistence type="predicted"/>
<organism evidence="3 4">
    <name type="scientific">Dactylonectria estremocensis</name>
    <dbReference type="NCBI Taxonomy" id="1079267"/>
    <lineage>
        <taxon>Eukaryota</taxon>
        <taxon>Fungi</taxon>
        <taxon>Dikarya</taxon>
        <taxon>Ascomycota</taxon>
        <taxon>Pezizomycotina</taxon>
        <taxon>Sordariomycetes</taxon>
        <taxon>Hypocreomycetidae</taxon>
        <taxon>Hypocreales</taxon>
        <taxon>Nectriaceae</taxon>
        <taxon>Dactylonectria</taxon>
    </lineage>
</organism>
<feature type="region of interest" description="Disordered" evidence="1">
    <location>
        <begin position="276"/>
        <end position="306"/>
    </location>
</feature>
<gene>
    <name evidence="3" type="ORF">B0J13DRAFT_442200</name>
</gene>